<reference evidence="2" key="1">
    <citation type="submission" date="2020-09" db="EMBL/GenBank/DDBJ databases">
        <title>Genome-Enabled Discovery of Anthraquinone Biosynthesis in Senna tora.</title>
        <authorList>
            <person name="Kang S.-H."/>
            <person name="Pandey R.P."/>
            <person name="Lee C.-M."/>
            <person name="Sim J.-S."/>
            <person name="Jeong J.-T."/>
            <person name="Choi B.-S."/>
            <person name="Jung M."/>
            <person name="Ginzburg D."/>
            <person name="Zhao K."/>
            <person name="Won S.Y."/>
            <person name="Oh T.-J."/>
            <person name="Yu Y."/>
            <person name="Kim N.-H."/>
            <person name="Lee O.R."/>
            <person name="Lee T.-H."/>
            <person name="Bashyal P."/>
            <person name="Kim T.-S."/>
            <person name="Lee W.-H."/>
            <person name="Kawkins C."/>
            <person name="Kim C.-K."/>
            <person name="Kim J.S."/>
            <person name="Ahn B.O."/>
            <person name="Rhee S.Y."/>
            <person name="Sohng J.K."/>
        </authorList>
    </citation>
    <scope>NUCLEOTIDE SEQUENCE</scope>
    <source>
        <tissue evidence="2">Leaf</tissue>
    </source>
</reference>
<organism evidence="2 3">
    <name type="scientific">Senna tora</name>
    <dbReference type="NCBI Taxonomy" id="362788"/>
    <lineage>
        <taxon>Eukaryota</taxon>
        <taxon>Viridiplantae</taxon>
        <taxon>Streptophyta</taxon>
        <taxon>Embryophyta</taxon>
        <taxon>Tracheophyta</taxon>
        <taxon>Spermatophyta</taxon>
        <taxon>Magnoliopsida</taxon>
        <taxon>eudicotyledons</taxon>
        <taxon>Gunneridae</taxon>
        <taxon>Pentapetalae</taxon>
        <taxon>rosids</taxon>
        <taxon>fabids</taxon>
        <taxon>Fabales</taxon>
        <taxon>Fabaceae</taxon>
        <taxon>Caesalpinioideae</taxon>
        <taxon>Cassia clade</taxon>
        <taxon>Senna</taxon>
    </lineage>
</organism>
<keyword evidence="2" id="KW-0808">Transferase</keyword>
<name>A0A834T752_9FABA</name>
<dbReference type="Proteomes" id="UP000634136">
    <property type="component" value="Unassembled WGS sequence"/>
</dbReference>
<gene>
    <name evidence="2" type="ORF">G2W53_029131</name>
</gene>
<dbReference type="AlphaFoldDB" id="A0A834T752"/>
<proteinExistence type="predicted"/>
<protein>
    <submittedName>
        <fullName evidence="2">O-fucosyltransferase 8</fullName>
    </submittedName>
</protein>
<comment type="caution">
    <text evidence="2">The sequence shown here is derived from an EMBL/GenBank/DDBJ whole genome shotgun (WGS) entry which is preliminary data.</text>
</comment>
<dbReference type="PANTHER" id="PTHR31933:SF4">
    <property type="entry name" value="O-FUCOSYLTRANSFERASE 8"/>
    <property type="match status" value="1"/>
</dbReference>
<feature type="region of interest" description="Disordered" evidence="1">
    <location>
        <begin position="1"/>
        <end position="24"/>
    </location>
</feature>
<dbReference type="InterPro" id="IPR052272">
    <property type="entry name" value="GT106_glycosyltransferase"/>
</dbReference>
<evidence type="ECO:0000313" key="3">
    <source>
        <dbReference type="Proteomes" id="UP000634136"/>
    </source>
</evidence>
<keyword evidence="3" id="KW-1185">Reference proteome</keyword>
<evidence type="ECO:0000256" key="1">
    <source>
        <dbReference type="SAM" id="MobiDB-lite"/>
    </source>
</evidence>
<evidence type="ECO:0000313" key="2">
    <source>
        <dbReference type="EMBL" id="KAF7815162.1"/>
    </source>
</evidence>
<dbReference type="GO" id="GO:0016757">
    <property type="term" value="F:glycosyltransferase activity"/>
    <property type="evidence" value="ECO:0007669"/>
    <property type="project" value="UniProtKB-KW"/>
</dbReference>
<dbReference type="PANTHER" id="PTHR31933">
    <property type="entry name" value="O-FUCOSYLTRANSFERASE 2-RELATED"/>
    <property type="match status" value="1"/>
</dbReference>
<sequence length="181" mass="20340">MAASTSGTKGVYGVPRPPSRRMTGMPMRTVELQNEENTVDRESQSGVSLLEGDEGFNTVECLRGRLLAERQASRERDEGLYIDIIQSPVQMYDRLLYLASSALSEREIKQESSNLWVEPYQQASLWEPYAERKILTNQGKSVKNNGYILVGVNGGLNQQRVAVLATIPRKRAFLPLFAFNK</sequence>
<dbReference type="OrthoDB" id="1939750at2759"/>
<dbReference type="EMBL" id="JAAIUW010000009">
    <property type="protein sequence ID" value="KAF7815162.1"/>
    <property type="molecule type" value="Genomic_DNA"/>
</dbReference>
<keyword evidence="2" id="KW-0328">Glycosyltransferase</keyword>
<accession>A0A834T752</accession>